<dbReference type="PANTHER" id="PTHR48190:SF2">
    <property type="entry name" value="PROGRAMMED CELL DEATH PROTEIN 7"/>
    <property type="match status" value="1"/>
</dbReference>
<evidence type="ECO:0000313" key="5">
    <source>
        <dbReference type="Proteomes" id="UP001140206"/>
    </source>
</evidence>
<evidence type="ECO:0000256" key="2">
    <source>
        <dbReference type="SAM" id="MobiDB-lite"/>
    </source>
</evidence>
<feature type="coiled-coil region" evidence="1">
    <location>
        <begin position="204"/>
        <end position="231"/>
    </location>
</feature>
<keyword evidence="4" id="KW-0687">Ribonucleoprotein</keyword>
<evidence type="ECO:0000256" key="3">
    <source>
        <dbReference type="SAM" id="SignalP"/>
    </source>
</evidence>
<accession>A0AAV8CAU7</accession>
<keyword evidence="5" id="KW-1185">Reference proteome</keyword>
<feature type="chain" id="PRO_5043563686" evidence="3">
    <location>
        <begin position="20"/>
        <end position="407"/>
    </location>
</feature>
<sequence>MFSFLNEILICLLMPCAQSMIPSPLPHGFVAPPQAQPWQPLQPLTSSFWQPRNACEHISKLQETIDVSKSMLSELEELLKIKTGSSSANEKFLDIVNAKKISLDAQESLSVEAANSICSHLKALVAPLASVSDQTGPWEERSLAVKLGQKMQKSKRNKLWRKKKRRRIAEILHKEHEDYDKIDQAADDWRAQEIAKDIAKRKVESMTKIAKEKANEEKKRLESELELILIVEKLKELRSIRIEKLKKQGHFFPEEDDKFIDRVRAAVEEEERLAVSAASTDAAMDAIATAEGSRKSSNQATDQSNNMGPRTSRADQVEVGSSGSGGSVQRDMSIGGDQRVDGYSGVNLPAEFYHYYHGSNYDMGTLVEVRRMWDAYLRPGGSRIPGHWVQPPPPANEVWASYLVRPK</sequence>
<feature type="region of interest" description="Disordered" evidence="2">
    <location>
        <begin position="289"/>
        <end position="336"/>
    </location>
</feature>
<dbReference type="GO" id="GO:0005689">
    <property type="term" value="C:U12-type spliceosomal complex"/>
    <property type="evidence" value="ECO:0007669"/>
    <property type="project" value="TreeGrafter"/>
</dbReference>
<dbReference type="InterPro" id="IPR031974">
    <property type="entry name" value="PDCD7"/>
</dbReference>
<feature type="signal peptide" evidence="3">
    <location>
        <begin position="1"/>
        <end position="19"/>
    </location>
</feature>
<evidence type="ECO:0000256" key="1">
    <source>
        <dbReference type="SAM" id="Coils"/>
    </source>
</evidence>
<organism evidence="4 5">
    <name type="scientific">Rhynchospora pubera</name>
    <dbReference type="NCBI Taxonomy" id="906938"/>
    <lineage>
        <taxon>Eukaryota</taxon>
        <taxon>Viridiplantae</taxon>
        <taxon>Streptophyta</taxon>
        <taxon>Embryophyta</taxon>
        <taxon>Tracheophyta</taxon>
        <taxon>Spermatophyta</taxon>
        <taxon>Magnoliopsida</taxon>
        <taxon>Liliopsida</taxon>
        <taxon>Poales</taxon>
        <taxon>Cyperaceae</taxon>
        <taxon>Cyperoideae</taxon>
        <taxon>Rhynchosporeae</taxon>
        <taxon>Rhynchospora</taxon>
    </lineage>
</organism>
<dbReference type="EMBL" id="JAMFTS010000005">
    <property type="protein sequence ID" value="KAJ4752485.1"/>
    <property type="molecule type" value="Genomic_DNA"/>
</dbReference>
<gene>
    <name evidence="4" type="ORF">LUZ62_086890</name>
</gene>
<reference evidence="4" key="1">
    <citation type="submission" date="2022-08" db="EMBL/GenBank/DDBJ databases">
        <authorList>
            <person name="Marques A."/>
        </authorList>
    </citation>
    <scope>NUCLEOTIDE SEQUENCE</scope>
    <source>
        <strain evidence="4">RhyPub2mFocal</strain>
        <tissue evidence="4">Leaves</tissue>
    </source>
</reference>
<name>A0AAV8CAU7_9POAL</name>
<evidence type="ECO:0000313" key="4">
    <source>
        <dbReference type="EMBL" id="KAJ4752485.1"/>
    </source>
</evidence>
<comment type="caution">
    <text evidence="4">The sequence shown here is derived from an EMBL/GenBank/DDBJ whole genome shotgun (WGS) entry which is preliminary data.</text>
</comment>
<feature type="compositionally biased region" description="Polar residues" evidence="2">
    <location>
        <begin position="295"/>
        <end position="309"/>
    </location>
</feature>
<dbReference type="PANTHER" id="PTHR48190">
    <property type="entry name" value="PROGRAMMED CELL DEATH PROTEIN 7"/>
    <property type="match status" value="1"/>
</dbReference>
<dbReference type="Pfam" id="PF16021">
    <property type="entry name" value="PDCD7"/>
    <property type="match status" value="1"/>
</dbReference>
<dbReference type="AlphaFoldDB" id="A0AAV8CAU7"/>
<protein>
    <submittedName>
        <fullName evidence="4">U11/U12 small nuclear ribonucleoprotein</fullName>
    </submittedName>
</protein>
<dbReference type="InterPro" id="IPR052831">
    <property type="entry name" value="Apoptosis_promoter"/>
</dbReference>
<proteinExistence type="predicted"/>
<keyword evidence="1" id="KW-0175">Coiled coil</keyword>
<dbReference type="Proteomes" id="UP001140206">
    <property type="component" value="Chromosome 5"/>
</dbReference>
<keyword evidence="3" id="KW-0732">Signal</keyword>